<dbReference type="Pfam" id="PF00356">
    <property type="entry name" value="LacI"/>
    <property type="match status" value="1"/>
</dbReference>
<evidence type="ECO:0000256" key="4">
    <source>
        <dbReference type="ARBA" id="ARBA00023163"/>
    </source>
</evidence>
<dbReference type="GO" id="GO:0003700">
    <property type="term" value="F:DNA-binding transcription factor activity"/>
    <property type="evidence" value="ECO:0007669"/>
    <property type="project" value="TreeGrafter"/>
</dbReference>
<evidence type="ECO:0000259" key="5">
    <source>
        <dbReference type="PROSITE" id="PS50932"/>
    </source>
</evidence>
<keyword evidence="1" id="KW-0678">Repressor</keyword>
<keyword evidence="4" id="KW-0804">Transcription</keyword>
<dbReference type="EMBL" id="QUSW01000009">
    <property type="protein sequence ID" value="RQP21762.1"/>
    <property type="molecule type" value="Genomic_DNA"/>
</dbReference>
<organism evidence="6 7">
    <name type="scientific">Piscinibacter terrae</name>
    <dbReference type="NCBI Taxonomy" id="2496871"/>
    <lineage>
        <taxon>Bacteria</taxon>
        <taxon>Pseudomonadati</taxon>
        <taxon>Pseudomonadota</taxon>
        <taxon>Betaproteobacteria</taxon>
        <taxon>Burkholderiales</taxon>
        <taxon>Sphaerotilaceae</taxon>
        <taxon>Piscinibacter</taxon>
    </lineage>
</organism>
<dbReference type="InterPro" id="IPR010982">
    <property type="entry name" value="Lambda_DNA-bd_dom_sf"/>
</dbReference>
<dbReference type="PROSITE" id="PS50932">
    <property type="entry name" value="HTH_LACI_2"/>
    <property type="match status" value="1"/>
</dbReference>
<dbReference type="Gene3D" id="1.10.260.40">
    <property type="entry name" value="lambda repressor-like DNA-binding domains"/>
    <property type="match status" value="1"/>
</dbReference>
<protein>
    <submittedName>
        <fullName evidence="6">LacI family DNA-binding transcriptional regulator</fullName>
    </submittedName>
</protein>
<dbReference type="InterPro" id="IPR046335">
    <property type="entry name" value="LacI/GalR-like_sensor"/>
</dbReference>
<dbReference type="Gene3D" id="3.40.50.2300">
    <property type="match status" value="2"/>
</dbReference>
<comment type="caution">
    <text evidence="6">The sequence shown here is derived from an EMBL/GenBank/DDBJ whole genome shotgun (WGS) entry which is preliminary data.</text>
</comment>
<dbReference type="PANTHER" id="PTHR30146">
    <property type="entry name" value="LACI-RELATED TRANSCRIPTIONAL REPRESSOR"/>
    <property type="match status" value="1"/>
</dbReference>
<dbReference type="AlphaFoldDB" id="A0A3N7ISD3"/>
<evidence type="ECO:0000256" key="1">
    <source>
        <dbReference type="ARBA" id="ARBA00022491"/>
    </source>
</evidence>
<evidence type="ECO:0000313" key="7">
    <source>
        <dbReference type="Proteomes" id="UP000267464"/>
    </source>
</evidence>
<dbReference type="CDD" id="cd01392">
    <property type="entry name" value="HTH_LacI"/>
    <property type="match status" value="1"/>
</dbReference>
<feature type="domain" description="HTH lacI-type" evidence="5">
    <location>
        <begin position="9"/>
        <end position="63"/>
    </location>
</feature>
<gene>
    <name evidence="6" type="ORF">DZC73_25295</name>
</gene>
<accession>A0A3N7ISD3</accession>
<dbReference type="CDD" id="cd06289">
    <property type="entry name" value="PBP1_MalI-like"/>
    <property type="match status" value="1"/>
</dbReference>
<dbReference type="SMART" id="SM00354">
    <property type="entry name" value="HTH_LACI"/>
    <property type="match status" value="1"/>
</dbReference>
<evidence type="ECO:0000256" key="3">
    <source>
        <dbReference type="ARBA" id="ARBA00023125"/>
    </source>
</evidence>
<dbReference type="PROSITE" id="PS00356">
    <property type="entry name" value="HTH_LACI_1"/>
    <property type="match status" value="1"/>
</dbReference>
<keyword evidence="7" id="KW-1185">Reference proteome</keyword>
<dbReference type="Pfam" id="PF13377">
    <property type="entry name" value="Peripla_BP_3"/>
    <property type="match status" value="1"/>
</dbReference>
<keyword evidence="3 6" id="KW-0238">DNA-binding</keyword>
<evidence type="ECO:0000256" key="2">
    <source>
        <dbReference type="ARBA" id="ARBA00023015"/>
    </source>
</evidence>
<sequence>MGAHSGRHVTMHDVASSAGVSVSTVSLVLQDSQLISLATKTRVRRAVEELGYVYNRSAAQLRRHDSNAVGVIVNDLANPFFVEVLAGIEGRLMQDGFVVLVANTDNSCERQDAVLRSMREQGVAGVMLAPSQGTRRQALNDLRSWRTPFVLMVRSLGMGGCDFAGFENEMGSYLATQRMLQAGHRKLAYLGGLPSEVRNQRYRGFLKALRQYEVSRADHLEHWGAATRQFGFDGLHWLLRRQPGLEGVVCYNDIVAFGAIAAASRLGRRPGVDIAVAGFDDIRAAQHLNPPLTTISIDPHGFGAAAAQLWLQRRAAPEQAQRVHLSLPKLVVRRTA</sequence>
<dbReference type="Proteomes" id="UP000267464">
    <property type="component" value="Unassembled WGS sequence"/>
</dbReference>
<name>A0A3N7ISD3_9BURK</name>
<evidence type="ECO:0000313" key="6">
    <source>
        <dbReference type="EMBL" id="RQP21762.1"/>
    </source>
</evidence>
<reference evidence="6 7" key="2">
    <citation type="submission" date="2018-12" db="EMBL/GenBank/DDBJ databases">
        <title>Rhizobacter gummiphilus sp. nov., a rubber-degrading bacterium isolated from the soil of a botanical garden in Japan.</title>
        <authorList>
            <person name="Shunsuke S.S."/>
        </authorList>
    </citation>
    <scope>NUCLEOTIDE SEQUENCE [LARGE SCALE GENOMIC DNA]</scope>
    <source>
        <strain evidence="6 7">S-16</strain>
    </source>
</reference>
<dbReference type="SUPFAM" id="SSF53822">
    <property type="entry name" value="Periplasmic binding protein-like I"/>
    <property type="match status" value="1"/>
</dbReference>
<dbReference type="GO" id="GO:0000976">
    <property type="term" value="F:transcription cis-regulatory region binding"/>
    <property type="evidence" value="ECO:0007669"/>
    <property type="project" value="TreeGrafter"/>
</dbReference>
<dbReference type="SUPFAM" id="SSF47413">
    <property type="entry name" value="lambda repressor-like DNA-binding domains"/>
    <property type="match status" value="1"/>
</dbReference>
<dbReference type="OrthoDB" id="269117at2"/>
<reference evidence="6 7" key="1">
    <citation type="submission" date="2018-08" db="EMBL/GenBank/DDBJ databases">
        <authorList>
            <person name="Khan S.A."/>
            <person name="Jeon C.O."/>
            <person name="Chun B.H."/>
            <person name="Jeong S.E."/>
        </authorList>
    </citation>
    <scope>NUCLEOTIDE SEQUENCE [LARGE SCALE GENOMIC DNA]</scope>
    <source>
        <strain evidence="6 7">S-16</strain>
    </source>
</reference>
<dbReference type="InterPro" id="IPR000843">
    <property type="entry name" value="HTH_LacI"/>
</dbReference>
<proteinExistence type="predicted"/>
<dbReference type="InterPro" id="IPR028082">
    <property type="entry name" value="Peripla_BP_I"/>
</dbReference>
<dbReference type="PANTHER" id="PTHR30146:SF148">
    <property type="entry name" value="HTH-TYPE TRANSCRIPTIONAL REPRESSOR PURR-RELATED"/>
    <property type="match status" value="1"/>
</dbReference>
<keyword evidence="2" id="KW-0805">Transcription regulation</keyword>